<organism evidence="1 2">
    <name type="scientific">Paenarthrobacter ilicis</name>
    <dbReference type="NCBI Taxonomy" id="43665"/>
    <lineage>
        <taxon>Bacteria</taxon>
        <taxon>Bacillati</taxon>
        <taxon>Actinomycetota</taxon>
        <taxon>Actinomycetes</taxon>
        <taxon>Micrococcales</taxon>
        <taxon>Micrococcaceae</taxon>
        <taxon>Paenarthrobacter</taxon>
    </lineage>
</organism>
<reference evidence="1 2" key="1">
    <citation type="submission" date="2020-03" db="EMBL/GenBank/DDBJ databases">
        <title>Genomic Encyclopedia of Type Strains, Phase III (KMG-III): the genomes of soil and plant-associated and newly described type strains.</title>
        <authorList>
            <person name="Whitman W."/>
        </authorList>
    </citation>
    <scope>NUCLEOTIDE SEQUENCE [LARGE SCALE GENOMIC DNA]</scope>
    <source>
        <strain evidence="1 2">CECT 4207</strain>
    </source>
</reference>
<sequence length="281" mass="31217">MISEDAALPAGWRMFEQPRSSLPAGWSFKGFEEESSWLGDDVVNAAETAVLPPGCDDSVWILHNQYVCPPDVDPGPLGDDDNGPVYPVAPPPEFVRFTWGEVANIKGVPLRGDFRGLEVPPCFRWQAMLGWDEAGLVVPGAEFVYQPLDATIGQVELEALLPLLRTATRTNRVEGMFSYIDRNADDISGLVVGPDGTMRRRVFSFGLDALLPALLQPGLPNRTPEFWWPEDRAWVVWTDWDLLGSKVFGSKKLIETLRSHPDLETLDWFPTQAHPQTTGTS</sequence>
<accession>A0ABX0TPS6</accession>
<keyword evidence="2" id="KW-1185">Reference proteome</keyword>
<protein>
    <submittedName>
        <fullName evidence="1">Uncharacterized protein</fullName>
    </submittedName>
</protein>
<dbReference type="Proteomes" id="UP000802392">
    <property type="component" value="Unassembled WGS sequence"/>
</dbReference>
<dbReference type="EMBL" id="JAAOZD010000013">
    <property type="protein sequence ID" value="NIJ03468.1"/>
    <property type="molecule type" value="Genomic_DNA"/>
</dbReference>
<proteinExistence type="predicted"/>
<evidence type="ECO:0000313" key="2">
    <source>
        <dbReference type="Proteomes" id="UP000802392"/>
    </source>
</evidence>
<dbReference type="RefSeq" id="WP_167269693.1">
    <property type="nucleotide sequence ID" value="NZ_JAAOZD010000013.1"/>
</dbReference>
<evidence type="ECO:0000313" key="1">
    <source>
        <dbReference type="EMBL" id="NIJ03468.1"/>
    </source>
</evidence>
<name>A0ABX0TPS6_9MICC</name>
<comment type="caution">
    <text evidence="1">The sequence shown here is derived from an EMBL/GenBank/DDBJ whole genome shotgun (WGS) entry which is preliminary data.</text>
</comment>
<gene>
    <name evidence="1" type="ORF">FHR86_003827</name>
</gene>